<sequence>MQVQKPEPERGPSSLPLISLVLGIGAVLFSLLFVQIGLLIGIGGAVLSVLAFRNDKAAGLRGTQSLLALALNIAGAVLCAVFLITV</sequence>
<keyword evidence="3" id="KW-1185">Reference proteome</keyword>
<evidence type="ECO:0000313" key="2">
    <source>
        <dbReference type="EMBL" id="WGW11653.1"/>
    </source>
</evidence>
<accession>A0ABY8QRN9</accession>
<evidence type="ECO:0000256" key="1">
    <source>
        <dbReference type="SAM" id="Phobius"/>
    </source>
</evidence>
<dbReference type="Proteomes" id="UP001209083">
    <property type="component" value="Chromosome"/>
</dbReference>
<feature type="transmembrane region" description="Helical" evidence="1">
    <location>
        <begin position="65"/>
        <end position="84"/>
    </location>
</feature>
<evidence type="ECO:0000313" key="3">
    <source>
        <dbReference type="Proteomes" id="UP001209083"/>
    </source>
</evidence>
<reference evidence="2 3" key="1">
    <citation type="submission" date="2023-05" db="EMBL/GenBank/DDBJ databases">
        <title>Lithophilousrod everest ZFBP1038 complete genpme.</title>
        <authorList>
            <person name="Tian M."/>
        </authorList>
    </citation>
    <scope>NUCLEOTIDE SEQUENCE [LARGE SCALE GENOMIC DNA]</scope>
    <source>
        <strain evidence="2 3">ZFBP1038</strain>
    </source>
</reference>
<protein>
    <recommendedName>
        <fullName evidence="4">DUF4190 domain-containing protein</fullName>
    </recommendedName>
</protein>
<gene>
    <name evidence="2" type="ORF">LWF01_16405</name>
</gene>
<keyword evidence="1" id="KW-1133">Transmembrane helix</keyword>
<proteinExistence type="predicted"/>
<dbReference type="RefSeq" id="WP_349638443.1">
    <property type="nucleotide sequence ID" value="NZ_CP090958.1"/>
</dbReference>
<evidence type="ECO:0008006" key="4">
    <source>
        <dbReference type="Google" id="ProtNLM"/>
    </source>
</evidence>
<keyword evidence="1" id="KW-0812">Transmembrane</keyword>
<organism evidence="2 3">
    <name type="scientific">Saxibacter everestensis</name>
    <dbReference type="NCBI Taxonomy" id="2909229"/>
    <lineage>
        <taxon>Bacteria</taxon>
        <taxon>Bacillati</taxon>
        <taxon>Actinomycetota</taxon>
        <taxon>Actinomycetes</taxon>
        <taxon>Micrococcales</taxon>
        <taxon>Brevibacteriaceae</taxon>
        <taxon>Saxibacter</taxon>
    </lineage>
</organism>
<dbReference type="EMBL" id="CP090958">
    <property type="protein sequence ID" value="WGW11653.1"/>
    <property type="molecule type" value="Genomic_DNA"/>
</dbReference>
<keyword evidence="1" id="KW-0472">Membrane</keyword>
<feature type="transmembrane region" description="Helical" evidence="1">
    <location>
        <begin position="20"/>
        <end position="53"/>
    </location>
</feature>
<name>A0ABY8QRN9_9MICO</name>